<feature type="transmembrane region" description="Helical" evidence="1">
    <location>
        <begin position="411"/>
        <end position="433"/>
    </location>
</feature>
<feature type="transmembrane region" description="Helical" evidence="1">
    <location>
        <begin position="179"/>
        <end position="198"/>
    </location>
</feature>
<dbReference type="EMBL" id="FNQE01000010">
    <property type="protein sequence ID" value="SDY89712.1"/>
    <property type="molecule type" value="Genomic_DNA"/>
</dbReference>
<evidence type="ECO:0000313" key="2">
    <source>
        <dbReference type="EMBL" id="SDY89712.1"/>
    </source>
</evidence>
<sequence>MLGILGLLVAIVLLVYLAYKGVSAIPASLICSLVVILTNGMPLWEGFSQFYIGGFSYFAGTYFLVFITSALFARAMDDSGSAQTIAYKFLDWFGAKRAILVLVLTTAVLTYGGVSLFVVVFATYPIAIVLFKEANLPKRILPGILAFGAATFTMTALPASPQLTNVIPSQVLGTSLTAAPLLGIFASILMFIGGYWYFVRLEKKMREQGIGFEPGPNDDMSKYENVDKSKLPGAFVSFLPMVLILAAIIFIKGIFQPLELVVYAMLSATVLVFIFNWSRMTNKLNTINQGLKDGIAIVSVAVIIGFGFVVQNAPAFQSFVNFALGLKMHPYFSAVVATEIVAGITGSSSGGLTIFLKALGQQYVDLGADPAVLHRLTAIAAGGLDTLPHAGGIFILMGVAGQSHKESYGPIFWTTVAIPILVAFICTFVAIALY</sequence>
<gene>
    <name evidence="2" type="ORF">SAMN05660462_01187</name>
</gene>
<keyword evidence="1" id="KW-0812">Transmembrane</keyword>
<proteinExistence type="predicted"/>
<dbReference type="RefSeq" id="WP_091728549.1">
    <property type="nucleotide sequence ID" value="NZ_FNQE01000010.1"/>
</dbReference>
<dbReference type="PANTHER" id="PTHR30354">
    <property type="entry name" value="GNT FAMILY GLUCONATE TRANSPORTER"/>
    <property type="match status" value="1"/>
</dbReference>
<dbReference type="PANTHER" id="PTHR30354:SF7">
    <property type="entry name" value="BLL7963 PROTEIN"/>
    <property type="match status" value="1"/>
</dbReference>
<feature type="transmembrane region" description="Helical" evidence="1">
    <location>
        <begin position="140"/>
        <end position="159"/>
    </location>
</feature>
<feature type="transmembrane region" description="Helical" evidence="1">
    <location>
        <begin position="98"/>
        <end position="131"/>
    </location>
</feature>
<feature type="transmembrane region" description="Helical" evidence="1">
    <location>
        <begin position="51"/>
        <end position="73"/>
    </location>
</feature>
<feature type="transmembrane region" description="Helical" evidence="1">
    <location>
        <begin position="290"/>
        <end position="311"/>
    </location>
</feature>
<dbReference type="GO" id="GO:0005886">
    <property type="term" value="C:plasma membrane"/>
    <property type="evidence" value="ECO:0007669"/>
    <property type="project" value="TreeGrafter"/>
</dbReference>
<name>A0A1H3NLE4_9FIRM</name>
<feature type="transmembrane region" description="Helical" evidence="1">
    <location>
        <begin position="231"/>
        <end position="254"/>
    </location>
</feature>
<dbReference type="AlphaFoldDB" id="A0A1H3NLE4"/>
<dbReference type="Proteomes" id="UP000198625">
    <property type="component" value="Unassembled WGS sequence"/>
</dbReference>
<feature type="transmembrane region" description="Helical" evidence="1">
    <location>
        <begin position="260"/>
        <end position="278"/>
    </location>
</feature>
<feature type="transmembrane region" description="Helical" evidence="1">
    <location>
        <begin position="331"/>
        <end position="356"/>
    </location>
</feature>
<feature type="transmembrane region" description="Helical" evidence="1">
    <location>
        <begin position="376"/>
        <end position="399"/>
    </location>
</feature>
<dbReference type="GO" id="GO:0015128">
    <property type="term" value="F:gluconate transmembrane transporter activity"/>
    <property type="evidence" value="ECO:0007669"/>
    <property type="project" value="InterPro"/>
</dbReference>
<reference evidence="2 3" key="1">
    <citation type="submission" date="2016-10" db="EMBL/GenBank/DDBJ databases">
        <authorList>
            <person name="de Groot N.N."/>
        </authorList>
    </citation>
    <scope>NUCLEOTIDE SEQUENCE [LARGE SCALE GENOMIC DNA]</scope>
    <source>
        <strain evidence="2 3">DSM 21650</strain>
    </source>
</reference>
<keyword evidence="1" id="KW-0472">Membrane</keyword>
<keyword evidence="1" id="KW-1133">Transmembrane helix</keyword>
<accession>A0A1H3NLE4</accession>
<feature type="transmembrane region" description="Helical" evidence="1">
    <location>
        <begin position="27"/>
        <end position="44"/>
    </location>
</feature>
<evidence type="ECO:0000256" key="1">
    <source>
        <dbReference type="SAM" id="Phobius"/>
    </source>
</evidence>
<dbReference type="STRING" id="415015.SAMN05660462_01187"/>
<dbReference type="OrthoDB" id="86125at2"/>
<keyword evidence="3" id="KW-1185">Reference proteome</keyword>
<evidence type="ECO:0000313" key="3">
    <source>
        <dbReference type="Proteomes" id="UP000198625"/>
    </source>
</evidence>
<dbReference type="InterPro" id="IPR003474">
    <property type="entry name" value="Glcn_transporter"/>
</dbReference>
<organism evidence="2 3">
    <name type="scientific">Proteiniborus ethanoligenes</name>
    <dbReference type="NCBI Taxonomy" id="415015"/>
    <lineage>
        <taxon>Bacteria</taxon>
        <taxon>Bacillati</taxon>
        <taxon>Bacillota</taxon>
        <taxon>Clostridia</taxon>
        <taxon>Eubacteriales</taxon>
        <taxon>Proteiniborus</taxon>
    </lineage>
</organism>
<protein>
    <submittedName>
        <fullName evidence="2">H+/gluconate symporter</fullName>
    </submittedName>
</protein>